<name>A0A7C4NPD4_STAMA</name>
<dbReference type="EMBL" id="DTBP01000023">
    <property type="protein sequence ID" value="HGQ74128.1"/>
    <property type="molecule type" value="Genomic_DNA"/>
</dbReference>
<reference evidence="1" key="1">
    <citation type="journal article" date="2020" name="mSystems">
        <title>Genome- and Community-Level Interaction Insights into Carbon Utilization and Element Cycling Functions of Hydrothermarchaeota in Hydrothermal Sediment.</title>
        <authorList>
            <person name="Zhou Z."/>
            <person name="Liu Y."/>
            <person name="Xu W."/>
            <person name="Pan J."/>
            <person name="Luo Z.H."/>
            <person name="Li M."/>
        </authorList>
    </citation>
    <scope>NUCLEOTIDE SEQUENCE [LARGE SCALE GENOMIC DNA]</scope>
    <source>
        <strain evidence="1">SpSt-648</strain>
    </source>
</reference>
<accession>A0A7C4NPD4</accession>
<gene>
    <name evidence="1" type="ORF">ENU20_03525</name>
</gene>
<sequence>MVFRIIRSMVEGTHLAVYASIKPGCYHRFSFDAQARTLVSNTISIIEHLYKLSEYGEKVRRGETALSHNYVSQTIARALRDAYRTCGYVHPSLLIPQLMLSFALSHSNVDSVLQKPVVFKKSLDLVLETDKWSDIRLIIDALKSVYRNDMYDHLVSTGFTQLGGVMGNYRLRDLFRTLGSRWIGFNILDTIEFRLVENVAKFVKYVKEYRNIENAIIAIYLDLIRNRVPKELETLVEKAYIHGLMSTREGARTLYELDQSLKKNNVSFNEYIEYLSNIVSIAIYEGASIT</sequence>
<comment type="caution">
    <text evidence="1">The sequence shown here is derived from an EMBL/GenBank/DDBJ whole genome shotgun (WGS) entry which is preliminary data.</text>
</comment>
<protein>
    <submittedName>
        <fullName evidence="1">Uncharacterized protein</fullName>
    </submittedName>
</protein>
<evidence type="ECO:0000313" key="1">
    <source>
        <dbReference type="EMBL" id="HGQ74128.1"/>
    </source>
</evidence>
<proteinExistence type="predicted"/>
<dbReference type="AlphaFoldDB" id="A0A7C4NPD4"/>
<organism evidence="1">
    <name type="scientific">Staphylothermus marinus</name>
    <dbReference type="NCBI Taxonomy" id="2280"/>
    <lineage>
        <taxon>Archaea</taxon>
        <taxon>Thermoproteota</taxon>
        <taxon>Thermoprotei</taxon>
        <taxon>Desulfurococcales</taxon>
        <taxon>Desulfurococcaceae</taxon>
        <taxon>Staphylothermus</taxon>
    </lineage>
</organism>